<keyword evidence="2" id="KW-1185">Reference proteome</keyword>
<sequence>MIPSPCTKVCTLDESTGWCGGCGRSAQEIGDWLYASDAEKRAILARLPARLRRLAQ</sequence>
<reference evidence="1 2" key="1">
    <citation type="submission" date="2020-07" db="EMBL/GenBank/DDBJ databases">
        <authorList>
            <person name="Sun Q."/>
        </authorList>
    </citation>
    <scope>NUCLEOTIDE SEQUENCE [LARGE SCALE GENOMIC DNA]</scope>
    <source>
        <strain evidence="1 2">CGMCC 1.13654</strain>
    </source>
</reference>
<dbReference type="PANTHER" id="PTHR35175">
    <property type="entry name" value="DUF1289 DOMAIN-CONTAINING PROTEIN"/>
    <property type="match status" value="1"/>
</dbReference>
<accession>A0A838L0Y8</accession>
<dbReference type="PANTHER" id="PTHR35175:SF2">
    <property type="entry name" value="DUF1289 DOMAIN-CONTAINING PROTEIN"/>
    <property type="match status" value="1"/>
</dbReference>
<proteinExistence type="predicted"/>
<organism evidence="1 2">
    <name type="scientific">Sphingomonas chungangi</name>
    <dbReference type="NCBI Taxonomy" id="2683589"/>
    <lineage>
        <taxon>Bacteria</taxon>
        <taxon>Pseudomonadati</taxon>
        <taxon>Pseudomonadota</taxon>
        <taxon>Alphaproteobacteria</taxon>
        <taxon>Sphingomonadales</taxon>
        <taxon>Sphingomonadaceae</taxon>
        <taxon>Sphingomonas</taxon>
    </lineage>
</organism>
<name>A0A838L0Y8_9SPHN</name>
<dbReference type="Proteomes" id="UP000570166">
    <property type="component" value="Unassembled WGS sequence"/>
</dbReference>
<gene>
    <name evidence="1" type="ORF">HZF05_02020</name>
</gene>
<dbReference type="EMBL" id="JACEIB010000001">
    <property type="protein sequence ID" value="MBA2932864.1"/>
    <property type="molecule type" value="Genomic_DNA"/>
</dbReference>
<comment type="caution">
    <text evidence="1">The sequence shown here is derived from an EMBL/GenBank/DDBJ whole genome shotgun (WGS) entry which is preliminary data.</text>
</comment>
<dbReference type="RefSeq" id="WP_160364947.1">
    <property type="nucleotide sequence ID" value="NZ_JACEIB010000001.1"/>
</dbReference>
<dbReference type="Pfam" id="PF06945">
    <property type="entry name" value="DUF1289"/>
    <property type="match status" value="1"/>
</dbReference>
<dbReference type="AlphaFoldDB" id="A0A838L0Y8"/>
<protein>
    <submittedName>
        <fullName evidence="1">DUF1289 domain-containing protein</fullName>
    </submittedName>
</protein>
<evidence type="ECO:0000313" key="2">
    <source>
        <dbReference type="Proteomes" id="UP000570166"/>
    </source>
</evidence>
<dbReference type="InterPro" id="IPR010710">
    <property type="entry name" value="DUF1289"/>
</dbReference>
<evidence type="ECO:0000313" key="1">
    <source>
        <dbReference type="EMBL" id="MBA2932864.1"/>
    </source>
</evidence>